<evidence type="ECO:0000256" key="8">
    <source>
        <dbReference type="ARBA" id="ARBA00022598"/>
    </source>
</evidence>
<dbReference type="AlphaFoldDB" id="A0A1N6NCJ7"/>
<evidence type="ECO:0000256" key="4">
    <source>
        <dbReference type="ARBA" id="ARBA00013023"/>
    </source>
</evidence>
<dbReference type="GO" id="GO:0005829">
    <property type="term" value="C:cytosol"/>
    <property type="evidence" value="ECO:0007669"/>
    <property type="project" value="TreeGrafter"/>
</dbReference>
<evidence type="ECO:0000256" key="12">
    <source>
        <dbReference type="ARBA" id="ARBA00022842"/>
    </source>
</evidence>
<evidence type="ECO:0000256" key="7">
    <source>
        <dbReference type="ARBA" id="ARBA00022563"/>
    </source>
</evidence>
<feature type="compositionally biased region" description="Polar residues" evidence="22">
    <location>
        <begin position="12"/>
        <end position="23"/>
    </location>
</feature>
<evidence type="ECO:0000256" key="3">
    <source>
        <dbReference type="ARBA" id="ARBA00005150"/>
    </source>
</evidence>
<evidence type="ECO:0000256" key="5">
    <source>
        <dbReference type="ARBA" id="ARBA00013025"/>
    </source>
</evidence>
<dbReference type="EC" id="6.3.2.12" evidence="4"/>
<feature type="domain" description="Mur ligase C-terminal" evidence="23">
    <location>
        <begin position="339"/>
        <end position="431"/>
    </location>
</feature>
<feature type="region of interest" description="Disordered" evidence="22">
    <location>
        <begin position="117"/>
        <end position="144"/>
    </location>
</feature>
<evidence type="ECO:0000256" key="20">
    <source>
        <dbReference type="ARBA" id="ARBA00049035"/>
    </source>
</evidence>
<evidence type="ECO:0000313" key="24">
    <source>
        <dbReference type="EMBL" id="SIP89766.1"/>
    </source>
</evidence>
<evidence type="ECO:0000313" key="25">
    <source>
        <dbReference type="Proteomes" id="UP000186400"/>
    </source>
</evidence>
<keyword evidence="12" id="KW-0460">Magnesium</keyword>
<evidence type="ECO:0000256" key="17">
    <source>
        <dbReference type="ARBA" id="ARBA00032510"/>
    </source>
</evidence>
<evidence type="ECO:0000256" key="14">
    <source>
        <dbReference type="ARBA" id="ARBA00030048"/>
    </source>
</evidence>
<dbReference type="GO" id="GO:0005524">
    <property type="term" value="F:ATP binding"/>
    <property type="evidence" value="ECO:0007669"/>
    <property type="project" value="UniProtKB-KW"/>
</dbReference>
<dbReference type="Proteomes" id="UP000186400">
    <property type="component" value="Unassembled WGS sequence"/>
</dbReference>
<comment type="catalytic activity">
    <reaction evidence="19">
        <text>10-formyltetrahydrofolyl-(gamma-L-Glu)(n) + L-glutamate + ATP = 10-formyltetrahydrofolyl-(gamma-L-Glu)(n+1) + ADP + phosphate + H(+)</text>
        <dbReference type="Rhea" id="RHEA:51904"/>
        <dbReference type="Rhea" id="RHEA-COMP:13088"/>
        <dbReference type="Rhea" id="RHEA-COMP:14300"/>
        <dbReference type="ChEBI" id="CHEBI:15378"/>
        <dbReference type="ChEBI" id="CHEBI:29985"/>
        <dbReference type="ChEBI" id="CHEBI:30616"/>
        <dbReference type="ChEBI" id="CHEBI:43474"/>
        <dbReference type="ChEBI" id="CHEBI:134413"/>
        <dbReference type="ChEBI" id="CHEBI:456216"/>
        <dbReference type="EC" id="6.3.2.17"/>
    </reaction>
</comment>
<evidence type="ECO:0000256" key="6">
    <source>
        <dbReference type="ARBA" id="ARBA00019357"/>
    </source>
</evidence>
<evidence type="ECO:0000256" key="22">
    <source>
        <dbReference type="SAM" id="MobiDB-lite"/>
    </source>
</evidence>
<evidence type="ECO:0000256" key="13">
    <source>
        <dbReference type="ARBA" id="ARBA00022909"/>
    </source>
</evidence>
<keyword evidence="25" id="KW-1185">Reference proteome</keyword>
<dbReference type="Gene3D" id="3.90.190.20">
    <property type="entry name" value="Mur ligase, C-terminal domain"/>
    <property type="match status" value="1"/>
</dbReference>
<evidence type="ECO:0000256" key="21">
    <source>
        <dbReference type="ARBA" id="ARBA00049161"/>
    </source>
</evidence>
<name>A0A1N6NCJ7_9SPIO</name>
<dbReference type="InterPro" id="IPR036565">
    <property type="entry name" value="Mur-like_cat_sf"/>
</dbReference>
<dbReference type="RefSeq" id="WP_076487412.1">
    <property type="nucleotide sequence ID" value="NZ_FTMS01000001.1"/>
</dbReference>
<evidence type="ECO:0000256" key="1">
    <source>
        <dbReference type="ARBA" id="ARBA00002714"/>
    </source>
</evidence>
<comment type="pathway">
    <text evidence="2">Cofactor biosynthesis; tetrahydrofolate biosynthesis; 7,8-dihydrofolate from 2-amino-4-hydroxy-6-hydroxymethyl-7,8-dihydropteridine diphosphate and 4-aminobenzoate: step 2/2.</text>
</comment>
<dbReference type="PANTHER" id="PTHR11136">
    <property type="entry name" value="FOLYLPOLYGLUTAMATE SYNTHASE-RELATED"/>
    <property type="match status" value="1"/>
</dbReference>
<dbReference type="EC" id="6.3.2.17" evidence="5"/>
<protein>
    <recommendedName>
        <fullName evidence="6">Dihydrofolate synthase/folylpolyglutamate synthase</fullName>
        <ecNumber evidence="4">6.3.2.12</ecNumber>
        <ecNumber evidence="5">6.3.2.17</ecNumber>
    </recommendedName>
    <alternativeName>
        <fullName evidence="16">Folylpoly-gamma-glutamate synthetase</fullName>
    </alternativeName>
    <alternativeName>
        <fullName evidence="17">Folylpoly-gamma-glutamate synthetase-dihydrofolate synthetase</fullName>
    </alternativeName>
    <alternativeName>
        <fullName evidence="14">Folylpolyglutamate synthetase</fullName>
    </alternativeName>
    <alternativeName>
        <fullName evidence="15">Tetrahydrofolylpolyglutamate synthase</fullName>
    </alternativeName>
</protein>
<keyword evidence="8" id="KW-0436">Ligase</keyword>
<dbReference type="Pfam" id="PF02875">
    <property type="entry name" value="Mur_ligase_C"/>
    <property type="match status" value="1"/>
</dbReference>
<keyword evidence="10" id="KW-0547">Nucleotide-binding</keyword>
<feature type="compositionally biased region" description="Basic and acidic residues" evidence="22">
    <location>
        <begin position="1"/>
        <end position="11"/>
    </location>
</feature>
<dbReference type="InterPro" id="IPR004101">
    <property type="entry name" value="Mur_ligase_C"/>
</dbReference>
<sequence length="481" mass="53060">MTPGNQDEHPQNRQSRSQASPDQWTLDEAFRRFESRTNLERGGTPRLRQYRLNRMETLLQRLGNPHAGLPVIHVAGSKGKGSTAAFTAELLAAAGHRVGLYTSPHVTDYRERFRVLTGGREETDREETDREETDRDGNTTRDASPEEILLNESLRVWNLVPSLEQEGCPPDELPTTFELLTALAFCAFTSAGCEFAVLETGLGGRLDATNLCKPILTIITRLELEHQDYLGDTLPEIAREKAGIIKEGIPLITAPQRRDARRVLALEAARLGAPLLRLHPLPRTIPLTLGGEVQRINAALALEAYRELLRRKSVRQAPRQILEEALTRTTLPGRGERLADLYLDGAHTPESVAQAVRTLTRPGSVAILGVVDGKDLRGIAKALRPGVSRVIVSRPGTFKPGDPRTVFRTLQEEGLSAELIPDPGEALIRARELNSLDRSSCREAPPILVTGSFYMVGEIRRLALKEPLHAEAPPEGTQPCH</sequence>
<evidence type="ECO:0000256" key="11">
    <source>
        <dbReference type="ARBA" id="ARBA00022840"/>
    </source>
</evidence>
<dbReference type="GO" id="GO:0006730">
    <property type="term" value="P:one-carbon metabolic process"/>
    <property type="evidence" value="ECO:0007669"/>
    <property type="project" value="UniProtKB-KW"/>
</dbReference>
<dbReference type="GO" id="GO:0004326">
    <property type="term" value="F:tetrahydrofolylpolyglutamate synthase activity"/>
    <property type="evidence" value="ECO:0007669"/>
    <property type="project" value="UniProtKB-EC"/>
</dbReference>
<comment type="catalytic activity">
    <reaction evidence="20">
        <text>(6R)-5,10-methylenetetrahydrofolyl-(gamma-L-Glu)(n) + L-glutamate + ATP = (6R)-5,10-methylenetetrahydrofolyl-(gamma-L-Glu)(n+1) + ADP + phosphate + H(+)</text>
        <dbReference type="Rhea" id="RHEA:51912"/>
        <dbReference type="Rhea" id="RHEA-COMP:13257"/>
        <dbReference type="Rhea" id="RHEA-COMP:13258"/>
        <dbReference type="ChEBI" id="CHEBI:15378"/>
        <dbReference type="ChEBI" id="CHEBI:29985"/>
        <dbReference type="ChEBI" id="CHEBI:30616"/>
        <dbReference type="ChEBI" id="CHEBI:43474"/>
        <dbReference type="ChEBI" id="CHEBI:136572"/>
        <dbReference type="ChEBI" id="CHEBI:456216"/>
        <dbReference type="EC" id="6.3.2.17"/>
    </reaction>
</comment>
<comment type="function">
    <text evidence="1">Functions in two distinct reactions of the de novo folate biosynthetic pathway. Catalyzes the addition of a glutamate residue to dihydropteroate (7,8-dihydropteroate or H2Pte) to form dihydrofolate (7,8-dihydrofolate monoglutamate or H2Pte-Glu). Also catalyzes successive additions of L-glutamate to tetrahydrofolate or 10-formyltetrahydrofolate or 5,10-methylenetetrahydrofolate, leading to folylpolyglutamate derivatives.</text>
</comment>
<organism evidence="24 25">
    <name type="scientific">Alkalispirochaeta americana</name>
    <dbReference type="NCBI Taxonomy" id="159291"/>
    <lineage>
        <taxon>Bacteria</taxon>
        <taxon>Pseudomonadati</taxon>
        <taxon>Spirochaetota</taxon>
        <taxon>Spirochaetia</taxon>
        <taxon>Spirochaetales</taxon>
        <taxon>Spirochaetaceae</taxon>
        <taxon>Alkalispirochaeta</taxon>
    </lineage>
</organism>
<evidence type="ECO:0000256" key="2">
    <source>
        <dbReference type="ARBA" id="ARBA00004799"/>
    </source>
</evidence>
<keyword evidence="9" id="KW-0479">Metal-binding</keyword>
<feature type="region of interest" description="Disordered" evidence="22">
    <location>
        <begin position="1"/>
        <end position="23"/>
    </location>
</feature>
<dbReference type="GO" id="GO:0046656">
    <property type="term" value="P:folic acid biosynthetic process"/>
    <property type="evidence" value="ECO:0007669"/>
    <property type="project" value="UniProtKB-KW"/>
</dbReference>
<dbReference type="OrthoDB" id="9809356at2"/>
<evidence type="ECO:0000256" key="9">
    <source>
        <dbReference type="ARBA" id="ARBA00022723"/>
    </source>
</evidence>
<evidence type="ECO:0000256" key="10">
    <source>
        <dbReference type="ARBA" id="ARBA00022741"/>
    </source>
</evidence>
<keyword evidence="11" id="KW-0067">ATP-binding</keyword>
<dbReference type="EMBL" id="FTMS01000001">
    <property type="protein sequence ID" value="SIP89766.1"/>
    <property type="molecule type" value="Genomic_DNA"/>
</dbReference>
<dbReference type="GO" id="GO:0008841">
    <property type="term" value="F:dihydrofolate synthase activity"/>
    <property type="evidence" value="ECO:0007669"/>
    <property type="project" value="UniProtKB-EC"/>
</dbReference>
<dbReference type="GO" id="GO:0046872">
    <property type="term" value="F:metal ion binding"/>
    <property type="evidence" value="ECO:0007669"/>
    <property type="project" value="UniProtKB-KW"/>
</dbReference>
<evidence type="ECO:0000256" key="19">
    <source>
        <dbReference type="ARBA" id="ARBA00047808"/>
    </source>
</evidence>
<dbReference type="NCBIfam" id="TIGR01499">
    <property type="entry name" value="folC"/>
    <property type="match status" value="1"/>
</dbReference>
<gene>
    <name evidence="24" type="ORF">SAMN05920897_101186</name>
</gene>
<dbReference type="InterPro" id="IPR036615">
    <property type="entry name" value="Mur_ligase_C_dom_sf"/>
</dbReference>
<reference evidence="24 25" key="1">
    <citation type="submission" date="2017-01" db="EMBL/GenBank/DDBJ databases">
        <authorList>
            <person name="Mah S.A."/>
            <person name="Swanson W.J."/>
            <person name="Moy G.W."/>
            <person name="Vacquier V.D."/>
        </authorList>
    </citation>
    <scope>NUCLEOTIDE SEQUENCE [LARGE SCALE GENOMIC DNA]</scope>
    <source>
        <strain evidence="24 25">ASpG1</strain>
    </source>
</reference>
<dbReference type="Gene3D" id="3.40.1190.10">
    <property type="entry name" value="Mur-like, catalytic domain"/>
    <property type="match status" value="1"/>
</dbReference>
<dbReference type="SUPFAM" id="SSF53623">
    <property type="entry name" value="MurD-like peptide ligases, catalytic domain"/>
    <property type="match status" value="1"/>
</dbReference>
<evidence type="ECO:0000256" key="16">
    <source>
        <dbReference type="ARBA" id="ARBA00030876"/>
    </source>
</evidence>
<keyword evidence="7" id="KW-0554">One-carbon metabolism</keyword>
<comment type="catalytic activity">
    <reaction evidence="21">
        <text>7,8-dihydropteroate + L-glutamate + ATP = 7,8-dihydrofolate + ADP + phosphate + H(+)</text>
        <dbReference type="Rhea" id="RHEA:23584"/>
        <dbReference type="ChEBI" id="CHEBI:15378"/>
        <dbReference type="ChEBI" id="CHEBI:17839"/>
        <dbReference type="ChEBI" id="CHEBI:29985"/>
        <dbReference type="ChEBI" id="CHEBI:30616"/>
        <dbReference type="ChEBI" id="CHEBI:43474"/>
        <dbReference type="ChEBI" id="CHEBI:57451"/>
        <dbReference type="ChEBI" id="CHEBI:456216"/>
        <dbReference type="EC" id="6.3.2.12"/>
    </reaction>
</comment>
<comment type="catalytic activity">
    <reaction evidence="18">
        <text>(6S)-5,6,7,8-tetrahydrofolyl-(gamma-L-Glu)(n) + L-glutamate + ATP = (6S)-5,6,7,8-tetrahydrofolyl-(gamma-L-Glu)(n+1) + ADP + phosphate + H(+)</text>
        <dbReference type="Rhea" id="RHEA:10580"/>
        <dbReference type="Rhea" id="RHEA-COMP:14738"/>
        <dbReference type="Rhea" id="RHEA-COMP:14740"/>
        <dbReference type="ChEBI" id="CHEBI:15378"/>
        <dbReference type="ChEBI" id="CHEBI:29985"/>
        <dbReference type="ChEBI" id="CHEBI:30616"/>
        <dbReference type="ChEBI" id="CHEBI:43474"/>
        <dbReference type="ChEBI" id="CHEBI:141005"/>
        <dbReference type="ChEBI" id="CHEBI:456216"/>
        <dbReference type="EC" id="6.3.2.17"/>
    </reaction>
</comment>
<evidence type="ECO:0000259" key="23">
    <source>
        <dbReference type="Pfam" id="PF02875"/>
    </source>
</evidence>
<dbReference type="PIRSF" id="PIRSF001563">
    <property type="entry name" value="Folylpolyglu_synth"/>
    <property type="match status" value="1"/>
</dbReference>
<dbReference type="InterPro" id="IPR001645">
    <property type="entry name" value="Folylpolyglutamate_synth"/>
</dbReference>
<comment type="pathway">
    <text evidence="3">Cofactor biosynthesis; tetrahydrofolylpolyglutamate biosynthesis.</text>
</comment>
<accession>A0A1N6NCJ7</accession>
<dbReference type="SUPFAM" id="SSF53244">
    <property type="entry name" value="MurD-like peptide ligases, peptide-binding domain"/>
    <property type="match status" value="1"/>
</dbReference>
<dbReference type="PANTHER" id="PTHR11136:SF5">
    <property type="entry name" value="FOLYLPOLYGLUTAMATE SYNTHASE, MITOCHONDRIAL"/>
    <property type="match status" value="1"/>
</dbReference>
<keyword evidence="13" id="KW-0289">Folate biosynthesis</keyword>
<evidence type="ECO:0000256" key="18">
    <source>
        <dbReference type="ARBA" id="ARBA00047493"/>
    </source>
</evidence>
<dbReference type="STRING" id="159291.SAMN05920897_101186"/>
<proteinExistence type="predicted"/>
<evidence type="ECO:0000256" key="15">
    <source>
        <dbReference type="ARBA" id="ARBA00030592"/>
    </source>
</evidence>